<dbReference type="RefSeq" id="WP_248352663.1">
    <property type="nucleotide sequence ID" value="NZ_AP025591.1"/>
</dbReference>
<comment type="similarity">
    <text evidence="7">Belongs to the bacterial secretin family.</text>
</comment>
<feature type="compositionally biased region" description="Low complexity" evidence="9">
    <location>
        <begin position="149"/>
        <end position="167"/>
    </location>
</feature>
<dbReference type="EMBL" id="AP025591">
    <property type="protein sequence ID" value="BDG04301.1"/>
    <property type="molecule type" value="Genomic_DNA"/>
</dbReference>
<evidence type="ECO:0000256" key="8">
    <source>
        <dbReference type="RuleBase" id="RU004004"/>
    </source>
</evidence>
<accession>A0ABM7WY17</accession>
<protein>
    <submittedName>
        <fullName evidence="12">Pilus modification protein PilQ</fullName>
    </submittedName>
</protein>
<dbReference type="InterPro" id="IPR001775">
    <property type="entry name" value="GspD/PilQ"/>
</dbReference>
<dbReference type="SMART" id="SM00965">
    <property type="entry name" value="STN"/>
    <property type="match status" value="1"/>
</dbReference>
<sequence>MKSRLMSSSAGLLLWGALATAAAAADANAIRAIDAAEKDGALELAIQGSRPPSYSVFKLQDPPRLVVDLAGADVSAVASPVAVGKGGVVSVSTAQYKDERSAVGRVIVALDGPRRYEVTPRGDAVVVRVLGADAAAAAPAAAPTPPAPVAEAKASVAPNAAPAEAAPAPAPGTDDHVVARRVDEAAARTPAHAVTAVRPGDDRVLLATDGDVARIEIIELRDPARLALDLHGVTRAPRGTIPLSGAFSQVRFGKDAGKVRVVLDAAGALPAYEIQRVAGGVAVVSGGRATKAAPRSAPAAPAAARAEAVVAAAPAASPAAPEPKPAARAERSAARPPEDAPRGRAVRARIGDVRFTSDAGQARIEIAGKAPFVIARPDPRTVVLTLDAAELPKALERSLDTTAFKGPVMMVSSFNQPGTGQVRIVATLRGKATDRIVETKDGLAWTLSDGEVAPKVEASEAQAAGFAAEAPGYALSGAPQAKGYSGRRITLDFHDIEIRNLLRLIADVSKKNIVVADDVSGKVTVSLRNVPWDQALDLVLRSKGLGKEEMGNVIRIARFEDIAKEQKARIDAAKELIPLVPLKVRIIPVNFARAADVSARVKEILSERGTLSTDDRTNVLIVKDVEENLIRAEQLVRNLDTETPQVLIESRIIEASSNFNKAIGVQWGGNASFLQANGNPTGATFPYNAAATGAAGQEPNGGTSGTPNYAINLPAAIGQGSGGGIGLVFGSAGGAFNLNLRLSALENSGVVKTISAPKIATIDNKEATIGQGISIPFSQVSASGVNTTFIEAKLELKVTPHVSQDGSILLKIKATNNAPNPQLTGANGQPSISKREAETEVLVKDGETTVIGGIYTRQTSSHVSEVPFLGKLPILGYFFRTTSEQDDHTELLIFITPRILNRPATVAAGK</sequence>
<feature type="signal peptide" evidence="10">
    <location>
        <begin position="1"/>
        <end position="24"/>
    </location>
</feature>
<evidence type="ECO:0000256" key="1">
    <source>
        <dbReference type="ARBA" id="ARBA00004370"/>
    </source>
</evidence>
<keyword evidence="6" id="KW-0998">Cell outer membrane</keyword>
<reference evidence="13" key="1">
    <citation type="journal article" date="2022" name="Int. J. Syst. Evol. Microbiol.">
        <title>Anaeromyxobacter oryzae sp. nov., Anaeromyxobacter diazotrophicus sp. nov. and Anaeromyxobacter paludicola sp. nov., isolated from paddy soils.</title>
        <authorList>
            <person name="Itoh H."/>
            <person name="Xu Z."/>
            <person name="Mise K."/>
            <person name="Masuda Y."/>
            <person name="Ushijima N."/>
            <person name="Hayakawa C."/>
            <person name="Shiratori Y."/>
            <person name="Senoo K."/>
        </authorList>
    </citation>
    <scope>NUCLEOTIDE SEQUENCE [LARGE SCALE GENOMIC DNA]</scope>
    <source>
        <strain evidence="13">Red232</strain>
    </source>
</reference>
<feature type="region of interest" description="Disordered" evidence="9">
    <location>
        <begin position="140"/>
        <end position="173"/>
    </location>
</feature>
<feature type="chain" id="PRO_5045040403" evidence="10">
    <location>
        <begin position="25"/>
        <end position="910"/>
    </location>
</feature>
<evidence type="ECO:0000256" key="5">
    <source>
        <dbReference type="ARBA" id="ARBA00023136"/>
    </source>
</evidence>
<evidence type="ECO:0000313" key="12">
    <source>
        <dbReference type="EMBL" id="BDG04301.1"/>
    </source>
</evidence>
<evidence type="ECO:0000256" key="7">
    <source>
        <dbReference type="RuleBase" id="RU004003"/>
    </source>
</evidence>
<dbReference type="PANTHER" id="PTHR30604">
    <property type="entry name" value="PROTEIN TRANSPORT PROTEIN HOFQ"/>
    <property type="match status" value="1"/>
</dbReference>
<dbReference type="PANTHER" id="PTHR30604:SF1">
    <property type="entry name" value="DNA UTILIZATION PROTEIN HOFQ"/>
    <property type="match status" value="1"/>
</dbReference>
<feature type="compositionally biased region" description="Basic and acidic residues" evidence="9">
    <location>
        <begin position="325"/>
        <end position="342"/>
    </location>
</feature>
<keyword evidence="4" id="KW-0653">Protein transport</keyword>
<dbReference type="Pfam" id="PF07660">
    <property type="entry name" value="STN"/>
    <property type="match status" value="1"/>
</dbReference>
<dbReference type="Gene3D" id="2.60.40.3500">
    <property type="match status" value="2"/>
</dbReference>
<gene>
    <name evidence="12" type="primary">pilQ</name>
    <name evidence="12" type="ORF">AMOR_32970</name>
</gene>
<dbReference type="Pfam" id="PF00263">
    <property type="entry name" value="Secretin"/>
    <property type="match status" value="1"/>
</dbReference>
<organism evidence="12 13">
    <name type="scientific">Anaeromyxobacter oryzae</name>
    <dbReference type="NCBI Taxonomy" id="2918170"/>
    <lineage>
        <taxon>Bacteria</taxon>
        <taxon>Pseudomonadati</taxon>
        <taxon>Myxococcota</taxon>
        <taxon>Myxococcia</taxon>
        <taxon>Myxococcales</taxon>
        <taxon>Cystobacterineae</taxon>
        <taxon>Anaeromyxobacteraceae</taxon>
        <taxon>Anaeromyxobacter</taxon>
    </lineage>
</organism>
<dbReference type="Proteomes" id="UP001162891">
    <property type="component" value="Chromosome"/>
</dbReference>
<dbReference type="Gene3D" id="3.30.1370.120">
    <property type="match status" value="1"/>
</dbReference>
<dbReference type="Pfam" id="PF11741">
    <property type="entry name" value="AMIN"/>
    <property type="match status" value="3"/>
</dbReference>
<name>A0ABM7WY17_9BACT</name>
<feature type="domain" description="Secretin/TonB short N-terminal" evidence="11">
    <location>
        <begin position="511"/>
        <end position="559"/>
    </location>
</feature>
<dbReference type="InterPro" id="IPR013355">
    <property type="entry name" value="Pilus_4_PilQ"/>
</dbReference>
<evidence type="ECO:0000313" key="13">
    <source>
        <dbReference type="Proteomes" id="UP001162891"/>
    </source>
</evidence>
<dbReference type="PRINTS" id="PR00811">
    <property type="entry name" value="BCTERIALGSPD"/>
</dbReference>
<evidence type="ECO:0000256" key="3">
    <source>
        <dbReference type="ARBA" id="ARBA00022729"/>
    </source>
</evidence>
<dbReference type="Gene3D" id="3.30.1370.130">
    <property type="match status" value="1"/>
</dbReference>
<evidence type="ECO:0000256" key="4">
    <source>
        <dbReference type="ARBA" id="ARBA00022927"/>
    </source>
</evidence>
<keyword evidence="13" id="KW-1185">Reference proteome</keyword>
<evidence type="ECO:0000259" key="11">
    <source>
        <dbReference type="SMART" id="SM00965"/>
    </source>
</evidence>
<dbReference type="NCBIfam" id="TIGR02515">
    <property type="entry name" value="IV_pilus_PilQ"/>
    <property type="match status" value="1"/>
</dbReference>
<dbReference type="Pfam" id="PF03958">
    <property type="entry name" value="Secretin_N"/>
    <property type="match status" value="1"/>
</dbReference>
<dbReference type="InterPro" id="IPR011662">
    <property type="entry name" value="Secretin/TonB_short_N"/>
</dbReference>
<evidence type="ECO:0000256" key="6">
    <source>
        <dbReference type="ARBA" id="ARBA00023237"/>
    </source>
</evidence>
<evidence type="ECO:0000256" key="2">
    <source>
        <dbReference type="ARBA" id="ARBA00022448"/>
    </source>
</evidence>
<dbReference type="InterPro" id="IPR021731">
    <property type="entry name" value="AMIN_dom"/>
</dbReference>
<feature type="region of interest" description="Disordered" evidence="9">
    <location>
        <begin position="314"/>
        <end position="347"/>
    </location>
</feature>
<evidence type="ECO:0000256" key="10">
    <source>
        <dbReference type="SAM" id="SignalP"/>
    </source>
</evidence>
<evidence type="ECO:0000256" key="9">
    <source>
        <dbReference type="SAM" id="MobiDB-lite"/>
    </source>
</evidence>
<comment type="subcellular location">
    <subcellularLocation>
        <location evidence="8">Cell outer membrane</location>
    </subcellularLocation>
    <subcellularLocation>
        <location evidence="1">Membrane</location>
    </subcellularLocation>
</comment>
<dbReference type="InterPro" id="IPR038591">
    <property type="entry name" value="NolW-like_sf"/>
</dbReference>
<dbReference type="InterPro" id="IPR051808">
    <property type="entry name" value="Type_IV_pilus_biogenesis"/>
</dbReference>
<keyword evidence="2 8" id="KW-0813">Transport</keyword>
<proteinExistence type="inferred from homology"/>
<keyword evidence="5" id="KW-0472">Membrane</keyword>
<dbReference type="InterPro" id="IPR005644">
    <property type="entry name" value="NolW-like"/>
</dbReference>
<dbReference type="InterPro" id="IPR004846">
    <property type="entry name" value="T2SS/T3SS_dom"/>
</dbReference>
<keyword evidence="3 10" id="KW-0732">Signal</keyword>